<proteinExistence type="predicted"/>
<protein>
    <submittedName>
        <fullName evidence="1">Uncharacterized protein</fullName>
    </submittedName>
</protein>
<dbReference type="EMBL" id="VSSQ01142664">
    <property type="protein sequence ID" value="MPN63360.1"/>
    <property type="molecule type" value="Genomic_DNA"/>
</dbReference>
<dbReference type="AlphaFoldDB" id="A0A645JJR2"/>
<organism evidence="1">
    <name type="scientific">bioreactor metagenome</name>
    <dbReference type="NCBI Taxonomy" id="1076179"/>
    <lineage>
        <taxon>unclassified sequences</taxon>
        <taxon>metagenomes</taxon>
        <taxon>ecological metagenomes</taxon>
    </lineage>
</organism>
<sequence>MILPSVLIQDSILILARSDVCIANVERNPVFRMQRVPERIRQRIDVICQQNRHRLAGKTRQCVAAWTVGMDQVPRSRRRFHVKRLS</sequence>
<gene>
    <name evidence="1" type="ORF">SDC9_211118</name>
</gene>
<reference evidence="1" key="1">
    <citation type="submission" date="2019-08" db="EMBL/GenBank/DDBJ databases">
        <authorList>
            <person name="Kucharzyk K."/>
            <person name="Murdoch R.W."/>
            <person name="Higgins S."/>
            <person name="Loffler F."/>
        </authorList>
    </citation>
    <scope>NUCLEOTIDE SEQUENCE</scope>
</reference>
<evidence type="ECO:0000313" key="1">
    <source>
        <dbReference type="EMBL" id="MPN63360.1"/>
    </source>
</evidence>
<accession>A0A645JJR2</accession>
<name>A0A645JJR2_9ZZZZ</name>
<comment type="caution">
    <text evidence="1">The sequence shown here is derived from an EMBL/GenBank/DDBJ whole genome shotgun (WGS) entry which is preliminary data.</text>
</comment>